<reference evidence="3 4" key="1">
    <citation type="submission" date="2019-10" db="EMBL/GenBank/DDBJ databases">
        <title>Antimicrobial-resistant enteric bacteria are widely distributed amongst people, animals and the environment in northern Tanzania.</title>
        <authorList>
            <person name="Subbiah M."/>
            <person name="Call D.R."/>
        </authorList>
    </citation>
    <scope>NUCLEOTIDE SEQUENCE [LARGE SCALE GENOMIC DNA]</scope>
    <source>
        <strain evidence="3 4">TzEc067</strain>
    </source>
</reference>
<feature type="chain" id="PRO_5044411924" evidence="1">
    <location>
        <begin position="26"/>
        <end position="180"/>
    </location>
</feature>
<dbReference type="InterPro" id="IPR008966">
    <property type="entry name" value="Adhesion_dom_sf"/>
</dbReference>
<evidence type="ECO:0000256" key="1">
    <source>
        <dbReference type="SAM" id="SignalP"/>
    </source>
</evidence>
<comment type="caution">
    <text evidence="3">The sequence shown here is derived from an EMBL/GenBank/DDBJ whole genome shotgun (WGS) entry which is preliminary data.</text>
</comment>
<dbReference type="Proteomes" id="UP000437875">
    <property type="component" value="Unassembled WGS sequence"/>
</dbReference>
<name>A0A6D0HJJ4_ECOLX</name>
<feature type="signal peptide" evidence="1">
    <location>
        <begin position="1"/>
        <end position="25"/>
    </location>
</feature>
<dbReference type="AlphaFoldDB" id="A0A6D0HJJ4"/>
<evidence type="ECO:0000313" key="3">
    <source>
        <dbReference type="EMBL" id="KAE9728699.1"/>
    </source>
</evidence>
<dbReference type="InterPro" id="IPR050263">
    <property type="entry name" value="Bact_Fimbrial_Adh_Pro"/>
</dbReference>
<keyword evidence="1" id="KW-0732">Signal</keyword>
<dbReference type="PANTHER" id="PTHR33420">
    <property type="entry name" value="FIMBRIAL SUBUNIT ELFA-RELATED"/>
    <property type="match status" value="1"/>
</dbReference>
<dbReference type="SUPFAM" id="SSF49401">
    <property type="entry name" value="Bacterial adhesins"/>
    <property type="match status" value="1"/>
</dbReference>
<proteinExistence type="predicted"/>
<organism evidence="3 4">
    <name type="scientific">Escherichia coli</name>
    <dbReference type="NCBI Taxonomy" id="562"/>
    <lineage>
        <taxon>Bacteria</taxon>
        <taxon>Pseudomonadati</taxon>
        <taxon>Pseudomonadota</taxon>
        <taxon>Gammaproteobacteria</taxon>
        <taxon>Enterobacterales</taxon>
        <taxon>Enterobacteriaceae</taxon>
        <taxon>Escherichia</taxon>
    </lineage>
</organism>
<dbReference type="PRINTS" id="PR01613">
    <property type="entry name" value="FIMBRIALPAPF"/>
</dbReference>
<dbReference type="InterPro" id="IPR005430">
    <property type="entry name" value="P_pili_tip_PapF"/>
</dbReference>
<dbReference type="InterPro" id="IPR036937">
    <property type="entry name" value="Adhesion_dom_fimbrial_sf"/>
</dbReference>
<dbReference type="EMBL" id="WSGM01000015">
    <property type="protein sequence ID" value="KAE9728699.1"/>
    <property type="molecule type" value="Genomic_DNA"/>
</dbReference>
<dbReference type="RefSeq" id="WP_157702663.1">
    <property type="nucleotide sequence ID" value="NZ_WSGM01000015.1"/>
</dbReference>
<dbReference type="InterPro" id="IPR000259">
    <property type="entry name" value="Adhesion_dom_fimbrial"/>
</dbReference>
<dbReference type="GO" id="GO:0043709">
    <property type="term" value="P:cell adhesion involved in single-species biofilm formation"/>
    <property type="evidence" value="ECO:0007669"/>
    <property type="project" value="TreeGrafter"/>
</dbReference>
<dbReference type="Pfam" id="PF00419">
    <property type="entry name" value="Fimbrial"/>
    <property type="match status" value="1"/>
</dbReference>
<dbReference type="GO" id="GO:0009289">
    <property type="term" value="C:pilus"/>
    <property type="evidence" value="ECO:0007669"/>
    <property type="project" value="InterPro"/>
</dbReference>
<protein>
    <submittedName>
        <fullName evidence="3">Fimbrial protein</fullName>
    </submittedName>
</protein>
<gene>
    <name evidence="3" type="ORF">GP711_20620</name>
</gene>
<evidence type="ECO:0000259" key="2">
    <source>
        <dbReference type="Pfam" id="PF00419"/>
    </source>
</evidence>
<sequence length="180" mass="19238">MTLNKRRLCKTLIAGGVFFSVQAMALDIPVNITGIIQIPPCQINDGKTIVVDFGDIPAEDIDNERNHRKVIIPVKCSYVQGAAYVKVTGKSLGTNTNVLSTNIANFGIALYQGDGTSSKLMLGDGEFNGLESIGHPIRNGLSGGKENETFTFTAVPYKEGRGNIESGDFTASASISISYF</sequence>
<evidence type="ECO:0000313" key="4">
    <source>
        <dbReference type="Proteomes" id="UP000437875"/>
    </source>
</evidence>
<accession>A0A6D0HJJ4</accession>
<feature type="domain" description="Fimbrial-type adhesion" evidence="2">
    <location>
        <begin position="33"/>
        <end position="179"/>
    </location>
</feature>
<dbReference type="PANTHER" id="PTHR33420:SF34">
    <property type="entry name" value="MINOR FIMBRIAL SUBUNIT"/>
    <property type="match status" value="1"/>
</dbReference>
<dbReference type="Gene3D" id="2.60.40.1090">
    <property type="entry name" value="Fimbrial-type adhesion domain"/>
    <property type="match status" value="1"/>
</dbReference>